<feature type="compositionally biased region" description="Low complexity" evidence="9">
    <location>
        <begin position="688"/>
        <end position="700"/>
    </location>
</feature>
<feature type="region of interest" description="Disordered" evidence="9">
    <location>
        <begin position="1305"/>
        <end position="1370"/>
    </location>
</feature>
<evidence type="ECO:0000256" key="1">
    <source>
        <dbReference type="ARBA" id="ARBA00012513"/>
    </source>
</evidence>
<dbReference type="SUPFAM" id="SSF56112">
    <property type="entry name" value="Protein kinase-like (PK-like)"/>
    <property type="match status" value="2"/>
</dbReference>
<feature type="region of interest" description="Disordered" evidence="9">
    <location>
        <begin position="357"/>
        <end position="380"/>
    </location>
</feature>
<dbReference type="VEuPathDB" id="CryptoDB:Cvel_1668"/>
<feature type="compositionally biased region" description="Basic and acidic residues" evidence="9">
    <location>
        <begin position="673"/>
        <end position="682"/>
    </location>
</feature>
<sequence>MLPSLFDHAGKQQSAGTHPHRHPPPPYATGGPFSLVPVPAFHHYGIRPVEGLHHQRSTTGHTSGHSLSHVRNPSGVGSSGGSVGPGSPFPPSFRPPVSSYGGPGTRPGPFYGNPFPGSFTHMSTASTPGNRGGAGIGGGTHQSTCSIPSFFSLADRGKHIQQQQHGASFALSSPFFGSCTGGGGVPSPPSESSMPNVQYASRGLSGHVLQTRKRSYLLLDPVQTALFGTVYKAVEISGAQPEGMRLKGPREEVEEEKERTYTEGDTVSTSRLAGAEGAGEGEDAILSLSPSEPRETEGKTGEEKSLLSEGPSLCAVSGRERNLRGRLPSNPPRAILSPTPLSIPFHHQGLPLCSAHSDPPSAFSEREPPFPFSLPSQPPPPPQTLLRADAVAEPLRFGDFGPPPAQSADACESALRGLGGKGGMREDGTREGGPLGWLSGMCREGEEEEQGREGGTEGQKREAERGEEQCGKAAKKTAGLYAVKVIEKTLFGTSGTAEDPLAEIRLAPLLSEVPGFLPQEEWAEDREERFVFTVSPFAEGGDLSDALSRTPSGFTEAEARFLLKPLLRTVCELHARHTALRDISAENVLLFLESRAPHVPSQIRDDETSGEEKREETNEEKEKNQEKEALSSGDRPTLPLSSSVTHKPPQDQSAQSTPPSRQPSARRLPPGASREDLTEHGEGGGGTARALGSSGASSSATRPGHSHVLPGPSRVGTGMTRSFGRVSAREQGEVLVPFLCDPGQAVSFRLLSSSGQGGVKGGKGRGETERGRGGKSENESSVIVVEEPSGVLFGKAFRPPEAYQLAEDFRRPSAGSGRSPPFGVSDFPAVAERREEAATGFADVGGPSDPLIGGASPSSSSSASAAAVRACPSPSSSSSPPCGSASAAAMYDPRKVDSFCLGWLLFRLLAKAMPFRYALPSDPDWRFLLAAAGTSADASPFSVGEEEREEGQRGRSPEACLPFVSGVGRVEEPEGDGMGQRQKSVVRIDTEEREQRESVQDTDRGAGGQAEPSSALGHTGGQTGEPTGVICETLGLKENQSHSNGPEAPIPLEGGTLTLEEPSPRPLMMQTQQQSHPRKVEEVEWTRGGEGLMKRSGGVDEGSCVNVAAQAFRSRSAEAPQPSRPSWDKAEMREGVRALLNKKGVLGGVSEEAEDLLARLLHPCARLRATPTEVRDHPWFSGAIEPIRSDPSQSSTSPHPLLQADPSTLAPRAHHMSAASWGSPEGPRIGSGGGVCGPTSPLSQRLEVPLGLEQQREGSGGKRRGNRDRAGGTVHKADQFAGSGPSGIASACSVPSLLQYVPGGHLVGSAQDHPQSGPGGVHPSGGAGGECGGGWSFPLPHSVSEDRGRRMFEEDEEKDRETAAETAAASCSMTAESLLSLLGAPAGQQQ</sequence>
<feature type="region of interest" description="Disordered" evidence="9">
    <location>
        <begin position="1"/>
        <end position="34"/>
    </location>
</feature>
<feature type="region of interest" description="Disordered" evidence="9">
    <location>
        <begin position="242"/>
        <end position="333"/>
    </location>
</feature>
<accession>A0A0G4I1N8</accession>
<evidence type="ECO:0000256" key="8">
    <source>
        <dbReference type="ARBA" id="ARBA00048679"/>
    </source>
</evidence>
<dbReference type="EC" id="2.7.11.1" evidence="1"/>
<feature type="compositionally biased region" description="Low complexity" evidence="9">
    <location>
        <begin position="57"/>
        <end position="76"/>
    </location>
</feature>
<protein>
    <recommendedName>
        <fullName evidence="1">non-specific serine/threonine protein kinase</fullName>
        <ecNumber evidence="1">2.7.11.1</ecNumber>
    </recommendedName>
</protein>
<evidence type="ECO:0000313" key="11">
    <source>
        <dbReference type="EMBL" id="CEM50795.1"/>
    </source>
</evidence>
<dbReference type="InterPro" id="IPR011009">
    <property type="entry name" value="Kinase-like_dom_sf"/>
</dbReference>
<feature type="compositionally biased region" description="Basic and acidic residues" evidence="9">
    <location>
        <begin position="1343"/>
        <end position="1352"/>
    </location>
</feature>
<keyword evidence="2" id="KW-0723">Serine/threonine-protein kinase</keyword>
<evidence type="ECO:0000256" key="2">
    <source>
        <dbReference type="ARBA" id="ARBA00022527"/>
    </source>
</evidence>
<evidence type="ECO:0000256" key="9">
    <source>
        <dbReference type="SAM" id="MobiDB-lite"/>
    </source>
</evidence>
<feature type="compositionally biased region" description="Basic and acidic residues" evidence="9">
    <location>
        <begin position="451"/>
        <end position="470"/>
    </location>
</feature>
<dbReference type="SMART" id="SM00220">
    <property type="entry name" value="S_TKc"/>
    <property type="match status" value="1"/>
</dbReference>
<evidence type="ECO:0000256" key="4">
    <source>
        <dbReference type="ARBA" id="ARBA00022741"/>
    </source>
</evidence>
<evidence type="ECO:0000256" key="5">
    <source>
        <dbReference type="ARBA" id="ARBA00022777"/>
    </source>
</evidence>
<proteinExistence type="predicted"/>
<name>A0A0G4I1N8_9ALVE</name>
<feature type="compositionally biased region" description="Basic and acidic residues" evidence="9">
    <location>
        <begin position="986"/>
        <end position="1004"/>
    </location>
</feature>
<comment type="catalytic activity">
    <reaction evidence="7">
        <text>L-threonyl-[protein] + ATP = O-phospho-L-threonyl-[protein] + ADP + H(+)</text>
        <dbReference type="Rhea" id="RHEA:46608"/>
        <dbReference type="Rhea" id="RHEA-COMP:11060"/>
        <dbReference type="Rhea" id="RHEA-COMP:11605"/>
        <dbReference type="ChEBI" id="CHEBI:15378"/>
        <dbReference type="ChEBI" id="CHEBI:30013"/>
        <dbReference type="ChEBI" id="CHEBI:30616"/>
        <dbReference type="ChEBI" id="CHEBI:61977"/>
        <dbReference type="ChEBI" id="CHEBI:456216"/>
        <dbReference type="EC" id="2.7.11.1"/>
    </reaction>
</comment>
<feature type="domain" description="Protein kinase" evidence="10">
    <location>
        <begin position="445"/>
        <end position="1180"/>
    </location>
</feature>
<feature type="compositionally biased region" description="Basic and acidic residues" evidence="9">
    <location>
        <begin position="764"/>
        <end position="778"/>
    </location>
</feature>
<feature type="region of interest" description="Disordered" evidence="9">
    <location>
        <begin position="752"/>
        <end position="780"/>
    </location>
</feature>
<comment type="catalytic activity">
    <reaction evidence="8">
        <text>L-seryl-[protein] + ATP = O-phospho-L-seryl-[protein] + ADP + H(+)</text>
        <dbReference type="Rhea" id="RHEA:17989"/>
        <dbReference type="Rhea" id="RHEA-COMP:9863"/>
        <dbReference type="Rhea" id="RHEA-COMP:11604"/>
        <dbReference type="ChEBI" id="CHEBI:15378"/>
        <dbReference type="ChEBI" id="CHEBI:29999"/>
        <dbReference type="ChEBI" id="CHEBI:30616"/>
        <dbReference type="ChEBI" id="CHEBI:83421"/>
        <dbReference type="ChEBI" id="CHEBI:456216"/>
        <dbReference type="EC" id="2.7.11.1"/>
    </reaction>
</comment>
<keyword evidence="4" id="KW-0547">Nucleotide-binding</keyword>
<dbReference type="PANTHER" id="PTHR24343">
    <property type="entry name" value="SERINE/THREONINE KINASE"/>
    <property type="match status" value="1"/>
</dbReference>
<dbReference type="EMBL" id="CDMZ01004756">
    <property type="protein sequence ID" value="CEM50795.1"/>
    <property type="molecule type" value="Genomic_DNA"/>
</dbReference>
<dbReference type="Gene3D" id="3.30.200.20">
    <property type="entry name" value="Phosphorylase Kinase, domain 1"/>
    <property type="match status" value="1"/>
</dbReference>
<keyword evidence="5" id="KW-0418">Kinase</keyword>
<feature type="compositionally biased region" description="Basic and acidic residues" evidence="9">
    <location>
        <begin position="244"/>
        <end position="262"/>
    </location>
</feature>
<organism evidence="11">
    <name type="scientific">Chromera velia CCMP2878</name>
    <dbReference type="NCBI Taxonomy" id="1169474"/>
    <lineage>
        <taxon>Eukaryota</taxon>
        <taxon>Sar</taxon>
        <taxon>Alveolata</taxon>
        <taxon>Colpodellida</taxon>
        <taxon>Chromeraceae</taxon>
        <taxon>Chromera</taxon>
    </lineage>
</organism>
<feature type="region of interest" description="Disordered" evidence="9">
    <location>
        <begin position="444"/>
        <end position="470"/>
    </location>
</feature>
<feature type="region of interest" description="Disordered" evidence="9">
    <location>
        <begin position="1182"/>
        <end position="1285"/>
    </location>
</feature>
<evidence type="ECO:0000256" key="6">
    <source>
        <dbReference type="ARBA" id="ARBA00022840"/>
    </source>
</evidence>
<dbReference type="InterPro" id="IPR000719">
    <property type="entry name" value="Prot_kinase_dom"/>
</dbReference>
<feature type="compositionally biased region" description="Polar residues" evidence="9">
    <location>
        <begin position="639"/>
        <end position="663"/>
    </location>
</feature>
<dbReference type="GO" id="GO:0004674">
    <property type="term" value="F:protein serine/threonine kinase activity"/>
    <property type="evidence" value="ECO:0007669"/>
    <property type="project" value="UniProtKB-KW"/>
</dbReference>
<evidence type="ECO:0000256" key="7">
    <source>
        <dbReference type="ARBA" id="ARBA00047899"/>
    </source>
</evidence>
<keyword evidence="3" id="KW-0808">Transferase</keyword>
<feature type="region of interest" description="Disordered" evidence="9">
    <location>
        <begin position="938"/>
        <end position="1028"/>
    </location>
</feature>
<feature type="region of interest" description="Disordered" evidence="9">
    <location>
        <begin position="836"/>
        <end position="859"/>
    </location>
</feature>
<dbReference type="Gene3D" id="1.10.510.10">
    <property type="entry name" value="Transferase(Phosphotransferase) domain 1"/>
    <property type="match status" value="1"/>
</dbReference>
<dbReference type="GO" id="GO:0005524">
    <property type="term" value="F:ATP binding"/>
    <property type="evidence" value="ECO:0007669"/>
    <property type="project" value="UniProtKB-KW"/>
</dbReference>
<reference evidence="11" key="1">
    <citation type="submission" date="2014-11" db="EMBL/GenBank/DDBJ databases">
        <authorList>
            <person name="Otto D Thomas"/>
            <person name="Naeem Raeece"/>
        </authorList>
    </citation>
    <scope>NUCLEOTIDE SEQUENCE</scope>
</reference>
<evidence type="ECO:0000259" key="10">
    <source>
        <dbReference type="SMART" id="SM00220"/>
    </source>
</evidence>
<feature type="region of interest" description="Disordered" evidence="9">
    <location>
        <begin position="600"/>
        <end position="720"/>
    </location>
</feature>
<evidence type="ECO:0000256" key="3">
    <source>
        <dbReference type="ARBA" id="ARBA00022679"/>
    </source>
</evidence>
<feature type="region of interest" description="Disordered" evidence="9">
    <location>
        <begin position="54"/>
        <end position="132"/>
    </location>
</feature>
<gene>
    <name evidence="11" type="ORF">Cvel_1668</name>
</gene>
<feature type="compositionally biased region" description="Basic and acidic residues" evidence="9">
    <location>
        <begin position="603"/>
        <end position="629"/>
    </location>
</feature>
<feature type="compositionally biased region" description="Basic and acidic residues" evidence="9">
    <location>
        <begin position="1267"/>
        <end position="1278"/>
    </location>
</feature>
<feature type="compositionally biased region" description="Gly residues" evidence="9">
    <location>
        <begin position="1317"/>
        <end position="1335"/>
    </location>
</feature>
<feature type="compositionally biased region" description="Basic and acidic residues" evidence="9">
    <location>
        <begin position="292"/>
        <end position="306"/>
    </location>
</feature>
<feature type="compositionally biased region" description="Pro residues" evidence="9">
    <location>
        <begin position="369"/>
        <end position="380"/>
    </location>
</feature>
<keyword evidence="6" id="KW-0067">ATP-binding</keyword>